<sequence length="109" mass="12676">MNSPHYYLKQKKFSAWKENINISCLFLIISKTSKASSLILYKIISIKHLYCVTSRMYLRIFRLRAHMAILLSITFMACGRGVEVLINNIVKNVDSVWAALVLNINYLYK</sequence>
<dbReference type="AlphaFoldDB" id="S4PS62"/>
<proteinExistence type="predicted"/>
<accession>S4PS62</accession>
<dbReference type="EMBL" id="GAIX01014128">
    <property type="protein sequence ID" value="JAA78432.1"/>
    <property type="molecule type" value="Transcribed_RNA"/>
</dbReference>
<evidence type="ECO:0000313" key="1">
    <source>
        <dbReference type="EMBL" id="JAA78432.1"/>
    </source>
</evidence>
<organism evidence="1">
    <name type="scientific">Pararge aegeria</name>
    <name type="common">speckled wood butterfly</name>
    <dbReference type="NCBI Taxonomy" id="116150"/>
    <lineage>
        <taxon>Eukaryota</taxon>
        <taxon>Metazoa</taxon>
        <taxon>Ecdysozoa</taxon>
        <taxon>Arthropoda</taxon>
        <taxon>Hexapoda</taxon>
        <taxon>Insecta</taxon>
        <taxon>Pterygota</taxon>
        <taxon>Neoptera</taxon>
        <taxon>Endopterygota</taxon>
        <taxon>Lepidoptera</taxon>
        <taxon>Glossata</taxon>
        <taxon>Ditrysia</taxon>
        <taxon>Papilionoidea</taxon>
        <taxon>Nymphalidae</taxon>
        <taxon>Satyrinae</taxon>
        <taxon>Satyrini</taxon>
        <taxon>Parargina</taxon>
        <taxon>Pararge</taxon>
    </lineage>
</organism>
<reference evidence="1" key="1">
    <citation type="journal article" date="2013" name="BMC Genomics">
        <title>Unscrambling butterfly oogenesis.</title>
        <authorList>
            <person name="Carter J.M."/>
            <person name="Baker S.C."/>
            <person name="Pink R."/>
            <person name="Carter D.R."/>
            <person name="Collins A."/>
            <person name="Tomlin J."/>
            <person name="Gibbs M."/>
            <person name="Breuker C.J."/>
        </authorList>
    </citation>
    <scope>NUCLEOTIDE SEQUENCE</scope>
    <source>
        <tissue evidence="1">Ovary</tissue>
    </source>
</reference>
<protein>
    <submittedName>
        <fullName evidence="1">Uncharacterized protein</fullName>
    </submittedName>
</protein>
<reference evidence="1" key="2">
    <citation type="submission" date="2013-05" db="EMBL/GenBank/DDBJ databases">
        <authorList>
            <person name="Carter J.-M."/>
            <person name="Baker S.C."/>
            <person name="Pink R."/>
            <person name="Carter D.R.F."/>
            <person name="Collins A."/>
            <person name="Tomlin J."/>
            <person name="Gibbs M."/>
            <person name="Breuker C.J."/>
        </authorList>
    </citation>
    <scope>NUCLEOTIDE SEQUENCE</scope>
    <source>
        <tissue evidence="1">Ovary</tissue>
    </source>
</reference>
<name>S4PS62_9NEOP</name>